<keyword evidence="3" id="KW-1185">Reference proteome</keyword>
<sequence>MAYTNDIVPSVIREAGRAVADRILLDNGRRNDDYHERRPRGRSPRPYDSASSSSRSYDTYDGGHQGYGGRGAGSGYARNDDRGHRYRDYSLPRPAPYWSRQGGTSGARREQRDDEGRGRQRPVFESRPAQHQRSIFPPDIRMAHHDTGGHPIFPQEEALKDDAIHGTDAGMVKPVNYAENEEERRKKAVAEEVTGRQYGRVTIALTVTSAGTWAHTGPALTFEQAVNIVRWVHRGDTFAREFLRATVTLLGTNPTLGRSIGEVALLQYQNQAMAVYKSVLHGVKSARGKTTNAGASSWTAPRSTGTLEARHWAHAVIYGPCKLKAN</sequence>
<feature type="compositionally biased region" description="Gly residues" evidence="1">
    <location>
        <begin position="63"/>
        <end position="74"/>
    </location>
</feature>
<evidence type="ECO:0000313" key="3">
    <source>
        <dbReference type="Proteomes" id="UP001215598"/>
    </source>
</evidence>
<feature type="compositionally biased region" description="Basic and acidic residues" evidence="1">
    <location>
        <begin position="78"/>
        <end position="90"/>
    </location>
</feature>
<feature type="compositionally biased region" description="Basic and acidic residues" evidence="1">
    <location>
        <begin position="107"/>
        <end position="124"/>
    </location>
</feature>
<protein>
    <submittedName>
        <fullName evidence="2">Uncharacterized protein</fullName>
    </submittedName>
</protein>
<dbReference type="AlphaFoldDB" id="A0AAD7HCG1"/>
<feature type="compositionally biased region" description="Low complexity" evidence="1">
    <location>
        <begin position="44"/>
        <end position="62"/>
    </location>
</feature>
<dbReference type="Proteomes" id="UP001215598">
    <property type="component" value="Unassembled WGS sequence"/>
</dbReference>
<feature type="region of interest" description="Disordered" evidence="1">
    <location>
        <begin position="30"/>
        <end position="133"/>
    </location>
</feature>
<accession>A0AAD7HCG1</accession>
<name>A0AAD7HCG1_9AGAR</name>
<reference evidence="2" key="1">
    <citation type="submission" date="2023-03" db="EMBL/GenBank/DDBJ databases">
        <title>Massive genome expansion in bonnet fungi (Mycena s.s.) driven by repeated elements and novel gene families across ecological guilds.</title>
        <authorList>
            <consortium name="Lawrence Berkeley National Laboratory"/>
            <person name="Harder C.B."/>
            <person name="Miyauchi S."/>
            <person name="Viragh M."/>
            <person name="Kuo A."/>
            <person name="Thoen E."/>
            <person name="Andreopoulos B."/>
            <person name="Lu D."/>
            <person name="Skrede I."/>
            <person name="Drula E."/>
            <person name="Henrissat B."/>
            <person name="Morin E."/>
            <person name="Kohler A."/>
            <person name="Barry K."/>
            <person name="LaButti K."/>
            <person name="Morin E."/>
            <person name="Salamov A."/>
            <person name="Lipzen A."/>
            <person name="Mereny Z."/>
            <person name="Hegedus B."/>
            <person name="Baldrian P."/>
            <person name="Stursova M."/>
            <person name="Weitz H."/>
            <person name="Taylor A."/>
            <person name="Grigoriev I.V."/>
            <person name="Nagy L.G."/>
            <person name="Martin F."/>
            <person name="Kauserud H."/>
        </authorList>
    </citation>
    <scope>NUCLEOTIDE SEQUENCE</scope>
    <source>
        <strain evidence="2">CBHHK182m</strain>
    </source>
</reference>
<proteinExistence type="predicted"/>
<organism evidence="2 3">
    <name type="scientific">Mycena metata</name>
    <dbReference type="NCBI Taxonomy" id="1033252"/>
    <lineage>
        <taxon>Eukaryota</taxon>
        <taxon>Fungi</taxon>
        <taxon>Dikarya</taxon>
        <taxon>Basidiomycota</taxon>
        <taxon>Agaricomycotina</taxon>
        <taxon>Agaricomycetes</taxon>
        <taxon>Agaricomycetidae</taxon>
        <taxon>Agaricales</taxon>
        <taxon>Marasmiineae</taxon>
        <taxon>Mycenaceae</taxon>
        <taxon>Mycena</taxon>
    </lineage>
</organism>
<evidence type="ECO:0000313" key="2">
    <source>
        <dbReference type="EMBL" id="KAJ7717211.1"/>
    </source>
</evidence>
<dbReference type="EMBL" id="JARKIB010000280">
    <property type="protein sequence ID" value="KAJ7717211.1"/>
    <property type="molecule type" value="Genomic_DNA"/>
</dbReference>
<evidence type="ECO:0000256" key="1">
    <source>
        <dbReference type="SAM" id="MobiDB-lite"/>
    </source>
</evidence>
<gene>
    <name evidence="2" type="ORF">B0H16DRAFT_1476233</name>
</gene>
<comment type="caution">
    <text evidence="2">The sequence shown here is derived from an EMBL/GenBank/DDBJ whole genome shotgun (WGS) entry which is preliminary data.</text>
</comment>